<dbReference type="SMART" id="SM00260">
    <property type="entry name" value="CheW"/>
    <property type="match status" value="1"/>
</dbReference>
<dbReference type="InterPro" id="IPR002545">
    <property type="entry name" value="CheW-lke_dom"/>
</dbReference>
<dbReference type="PANTHER" id="PTHR22617:SF23">
    <property type="entry name" value="CHEMOTAXIS PROTEIN CHEW"/>
    <property type="match status" value="1"/>
</dbReference>
<gene>
    <name evidence="2" type="ORF">NEF87_003885</name>
</gene>
<feature type="domain" description="CheW-like" evidence="1">
    <location>
        <begin position="4"/>
        <end position="146"/>
    </location>
</feature>
<dbReference type="PANTHER" id="PTHR22617">
    <property type="entry name" value="CHEMOTAXIS SENSOR HISTIDINE KINASE-RELATED"/>
    <property type="match status" value="1"/>
</dbReference>
<dbReference type="Proteomes" id="UP001208689">
    <property type="component" value="Chromosome"/>
</dbReference>
<evidence type="ECO:0000259" key="1">
    <source>
        <dbReference type="SMART" id="SM00260"/>
    </source>
</evidence>
<dbReference type="Gene3D" id="2.40.50.180">
    <property type="entry name" value="CheA-289, Domain 4"/>
    <property type="match status" value="1"/>
</dbReference>
<protein>
    <recommendedName>
        <fullName evidence="1">CheW-like domain-containing protein</fullName>
    </recommendedName>
</protein>
<dbReference type="InterPro" id="IPR036061">
    <property type="entry name" value="CheW-like_dom_sf"/>
</dbReference>
<evidence type="ECO:0000313" key="3">
    <source>
        <dbReference type="Proteomes" id="UP001208689"/>
    </source>
</evidence>
<accession>A0ABY6HW02</accession>
<dbReference type="Gene3D" id="2.30.30.40">
    <property type="entry name" value="SH3 Domains"/>
    <property type="match status" value="1"/>
</dbReference>
<dbReference type="EMBL" id="CP104013">
    <property type="protein sequence ID" value="UYP47600.1"/>
    <property type="molecule type" value="Genomic_DNA"/>
</dbReference>
<sequence>MIIMLTSSYLTFQLNSTNFFIKSCNVIEILDKIIVSPTPSIISQCEGLCIFREQLIPIINFDKILFQTKTEPLDNQKKFSKVIIASFRDVIFGFKVDRISKLLENIPKFPISTDNLSFPNIQMGYIDSVINIQNKTIFSINFAKIFQCIFDFQ</sequence>
<dbReference type="SUPFAM" id="SSF50341">
    <property type="entry name" value="CheW-like"/>
    <property type="match status" value="1"/>
</dbReference>
<dbReference type="InterPro" id="IPR039315">
    <property type="entry name" value="CheW"/>
</dbReference>
<reference evidence="2" key="1">
    <citation type="submission" date="2022-09" db="EMBL/GenBank/DDBJ databases">
        <title>Actin cytoskeleton and complex cell architecture in an #Asgard archaeon.</title>
        <authorList>
            <person name="Ponce Toledo R.I."/>
            <person name="Schleper C."/>
            <person name="Rodrigues Oliveira T."/>
            <person name="Wollweber F."/>
            <person name="Xu J."/>
            <person name="Rittmann S."/>
            <person name="Klingl A."/>
            <person name="Pilhofer M."/>
        </authorList>
    </citation>
    <scope>NUCLEOTIDE SEQUENCE</scope>
    <source>
        <strain evidence="2">B-35</strain>
    </source>
</reference>
<organism evidence="2 3">
    <name type="scientific">Candidatus Lokiarchaeum ossiferum</name>
    <dbReference type="NCBI Taxonomy" id="2951803"/>
    <lineage>
        <taxon>Archaea</taxon>
        <taxon>Promethearchaeati</taxon>
        <taxon>Promethearchaeota</taxon>
        <taxon>Promethearchaeia</taxon>
        <taxon>Promethearchaeales</taxon>
        <taxon>Promethearchaeaceae</taxon>
        <taxon>Candidatus Lokiarchaeum</taxon>
    </lineage>
</organism>
<proteinExistence type="predicted"/>
<name>A0ABY6HW02_9ARCH</name>
<dbReference type="Pfam" id="PF01584">
    <property type="entry name" value="CheW"/>
    <property type="match status" value="1"/>
</dbReference>
<keyword evidence="3" id="KW-1185">Reference proteome</keyword>
<evidence type="ECO:0000313" key="2">
    <source>
        <dbReference type="EMBL" id="UYP47600.1"/>
    </source>
</evidence>